<dbReference type="InterPro" id="IPR023393">
    <property type="entry name" value="START-like_dom_sf"/>
</dbReference>
<dbReference type="Gene3D" id="3.30.530.20">
    <property type="match status" value="1"/>
</dbReference>
<proteinExistence type="predicted"/>
<dbReference type="SUPFAM" id="SSF55961">
    <property type="entry name" value="Bet v1-like"/>
    <property type="match status" value="1"/>
</dbReference>
<dbReference type="PANTHER" id="PTHR34560:SF1">
    <property type="entry name" value="START DOMAIN-CONTAINING PROTEIN"/>
    <property type="match status" value="1"/>
</dbReference>
<feature type="region of interest" description="Disordered" evidence="1">
    <location>
        <begin position="482"/>
        <end position="548"/>
    </location>
</feature>
<protein>
    <recommendedName>
        <fullName evidence="4">START domain-containing protein</fullName>
    </recommendedName>
</protein>
<evidence type="ECO:0008006" key="4">
    <source>
        <dbReference type="Google" id="ProtNLM"/>
    </source>
</evidence>
<accession>A0ABR0VWW4</accession>
<feature type="compositionally biased region" description="Basic and acidic residues" evidence="1">
    <location>
        <begin position="482"/>
        <end position="497"/>
    </location>
</feature>
<evidence type="ECO:0000313" key="2">
    <source>
        <dbReference type="EMBL" id="KAK6139768.1"/>
    </source>
</evidence>
<dbReference type="PANTHER" id="PTHR34560">
    <property type="entry name" value="POLYKETIDE CYCLASE/DEHYDRASE/LIPID TRANSPORT SUPERFAMILY PROTEIN"/>
    <property type="match status" value="1"/>
</dbReference>
<dbReference type="Proteomes" id="UP001318860">
    <property type="component" value="Unassembled WGS sequence"/>
</dbReference>
<comment type="caution">
    <text evidence="2">The sequence shown here is derived from an EMBL/GenBank/DDBJ whole genome shotgun (WGS) entry which is preliminary data.</text>
</comment>
<name>A0ABR0VWW4_REHGL</name>
<sequence length="597" mass="67211">MEGKENISDYRSKLDKTLLSPDLTNYEMIHTLVKNQMLQSLDGQLEEYTEDVVERRSKDMSNFLSMLRSASVNDVESSKSSEEPNSGWKVKQDTDEFRVMYREGPEGTPYHTLLVEGYVDGPLDVCLCISCESDLYKKWWPQSAIPTFKVMSSQCVQKIRIGEQISLVRMKVSWPLSSREALVHYFALEYFQDGLIVVLLNSISDSETIDRSTHGFTRDGIPDAEDVVRIDVVGGFALQKVTADRSYFRTIANMDIKLDFIPPAFMNFISRQLVGSGFKLYKKEIASVSKGDGKFREALKDPLYTRIHEALYSQNTPLASPALENPKSTSIMPEEQRMEACEDNSAKENNEVDEIEQFEESESLDKGTQKSFDNVVNSITEVVKLDEAHEAVISDEVEQTLRTTHDITEHFGPEIKTKVGLSPEVQQALGTLEKAISILREYNSNPGKDQSDVKKGHLTNFEKEAGEESISLEADQIRRKNEACGESRKIELTETSHESNNSSENHGSRNKGSNSYTRETNQSKIAPASPDEGFSSPSHIKHIDSHSSMKQITVSKVYENMTENYSLNADANNGNGDRVTKRKNKKPRFCCLSFASA</sequence>
<reference evidence="2 3" key="1">
    <citation type="journal article" date="2021" name="Comput. Struct. Biotechnol. J.">
        <title>De novo genome assembly of the potent medicinal plant Rehmannia glutinosa using nanopore technology.</title>
        <authorList>
            <person name="Ma L."/>
            <person name="Dong C."/>
            <person name="Song C."/>
            <person name="Wang X."/>
            <person name="Zheng X."/>
            <person name="Niu Y."/>
            <person name="Chen S."/>
            <person name="Feng W."/>
        </authorList>
    </citation>
    <scope>NUCLEOTIDE SEQUENCE [LARGE SCALE GENOMIC DNA]</scope>
    <source>
        <strain evidence="2">DH-2019</strain>
    </source>
</reference>
<keyword evidence="3" id="KW-1185">Reference proteome</keyword>
<organism evidence="2 3">
    <name type="scientific">Rehmannia glutinosa</name>
    <name type="common">Chinese foxglove</name>
    <dbReference type="NCBI Taxonomy" id="99300"/>
    <lineage>
        <taxon>Eukaryota</taxon>
        <taxon>Viridiplantae</taxon>
        <taxon>Streptophyta</taxon>
        <taxon>Embryophyta</taxon>
        <taxon>Tracheophyta</taxon>
        <taxon>Spermatophyta</taxon>
        <taxon>Magnoliopsida</taxon>
        <taxon>eudicotyledons</taxon>
        <taxon>Gunneridae</taxon>
        <taxon>Pentapetalae</taxon>
        <taxon>asterids</taxon>
        <taxon>lamiids</taxon>
        <taxon>Lamiales</taxon>
        <taxon>Orobanchaceae</taxon>
        <taxon>Rehmannieae</taxon>
        <taxon>Rehmannia</taxon>
    </lineage>
</organism>
<feature type="compositionally biased region" description="Polar residues" evidence="1">
    <location>
        <begin position="510"/>
        <end position="524"/>
    </location>
</feature>
<gene>
    <name evidence="2" type="ORF">DH2020_026444</name>
</gene>
<dbReference type="EMBL" id="JABTTQ020000360">
    <property type="protein sequence ID" value="KAK6139768.1"/>
    <property type="molecule type" value="Genomic_DNA"/>
</dbReference>
<evidence type="ECO:0000256" key="1">
    <source>
        <dbReference type="SAM" id="MobiDB-lite"/>
    </source>
</evidence>
<evidence type="ECO:0000313" key="3">
    <source>
        <dbReference type="Proteomes" id="UP001318860"/>
    </source>
</evidence>